<name>A0A8J3VZB2_9ACTN</name>
<evidence type="ECO:0000256" key="1">
    <source>
        <dbReference type="SAM" id="MobiDB-lite"/>
    </source>
</evidence>
<dbReference type="AlphaFoldDB" id="A0A8J3VZB2"/>
<organism evidence="2 3">
    <name type="scientific">Sphaerimonospora thailandensis</name>
    <dbReference type="NCBI Taxonomy" id="795644"/>
    <lineage>
        <taxon>Bacteria</taxon>
        <taxon>Bacillati</taxon>
        <taxon>Actinomycetota</taxon>
        <taxon>Actinomycetes</taxon>
        <taxon>Streptosporangiales</taxon>
        <taxon>Streptosporangiaceae</taxon>
        <taxon>Sphaerimonospora</taxon>
    </lineage>
</organism>
<keyword evidence="3" id="KW-1185">Reference proteome</keyword>
<evidence type="ECO:0000313" key="2">
    <source>
        <dbReference type="EMBL" id="GIH70322.1"/>
    </source>
</evidence>
<dbReference type="EMBL" id="BOOG01000021">
    <property type="protein sequence ID" value="GIH70322.1"/>
    <property type="molecule type" value="Genomic_DNA"/>
</dbReference>
<accession>A0A8J3VZB2</accession>
<comment type="caution">
    <text evidence="2">The sequence shown here is derived from an EMBL/GenBank/DDBJ whole genome shotgun (WGS) entry which is preliminary data.</text>
</comment>
<evidence type="ECO:0000313" key="3">
    <source>
        <dbReference type="Proteomes" id="UP000610966"/>
    </source>
</evidence>
<proteinExistence type="predicted"/>
<feature type="region of interest" description="Disordered" evidence="1">
    <location>
        <begin position="46"/>
        <end position="70"/>
    </location>
</feature>
<dbReference type="RefSeq" id="WP_204016041.1">
    <property type="nucleotide sequence ID" value="NZ_BOOG01000021.1"/>
</dbReference>
<protein>
    <submittedName>
        <fullName evidence="2">Uncharacterized protein</fullName>
    </submittedName>
</protein>
<dbReference type="Proteomes" id="UP000610966">
    <property type="component" value="Unassembled WGS sequence"/>
</dbReference>
<reference evidence="2" key="1">
    <citation type="submission" date="2021-01" db="EMBL/GenBank/DDBJ databases">
        <title>Whole genome shotgun sequence of Sphaerimonospora thailandensis NBRC 107569.</title>
        <authorList>
            <person name="Komaki H."/>
            <person name="Tamura T."/>
        </authorList>
    </citation>
    <scope>NUCLEOTIDE SEQUENCE</scope>
    <source>
        <strain evidence="2">NBRC 107569</strain>
    </source>
</reference>
<sequence>MNELITWLRATIEGAKTTAEALGGKAWHVEKDVGDGEWFFLRAAGGGDDVAREPSGRARRAGPRLGLPPP</sequence>
<gene>
    <name evidence="2" type="ORF">Mth01_25750</name>
</gene>